<dbReference type="InterPro" id="IPR045279">
    <property type="entry name" value="ARR-like"/>
</dbReference>
<dbReference type="InterPro" id="IPR011006">
    <property type="entry name" value="CheY-like_superfamily"/>
</dbReference>
<dbReference type="Gene3D" id="3.40.50.2300">
    <property type="match status" value="1"/>
</dbReference>
<feature type="region of interest" description="Disordered" evidence="5">
    <location>
        <begin position="423"/>
        <end position="452"/>
    </location>
</feature>
<dbReference type="PROSITE" id="PS50110">
    <property type="entry name" value="RESPONSE_REGULATORY"/>
    <property type="match status" value="1"/>
</dbReference>
<dbReference type="PANTHER" id="PTHR43874:SF87">
    <property type="entry name" value="HTH MYB-TYPE DOMAIN-CONTAINING PROTEIN"/>
    <property type="match status" value="1"/>
</dbReference>
<keyword evidence="2" id="KW-0805">Transcription regulation</keyword>
<comment type="caution">
    <text evidence="7">The sequence shown here is derived from an EMBL/GenBank/DDBJ whole genome shotgun (WGS) entry which is preliminary data.</text>
</comment>
<dbReference type="SUPFAM" id="SSF52172">
    <property type="entry name" value="CheY-like"/>
    <property type="match status" value="1"/>
</dbReference>
<dbReference type="GO" id="GO:0000160">
    <property type="term" value="P:phosphorelay signal transduction system"/>
    <property type="evidence" value="ECO:0007669"/>
    <property type="project" value="UniProtKB-KW"/>
</dbReference>
<evidence type="ECO:0000256" key="1">
    <source>
        <dbReference type="ARBA" id="ARBA00023012"/>
    </source>
</evidence>
<name>A0AAW1MWW4_SAPOF</name>
<comment type="caution">
    <text evidence="4">Lacks conserved residue(s) required for the propagation of feature annotation.</text>
</comment>
<keyword evidence="3" id="KW-0804">Transcription</keyword>
<feature type="compositionally biased region" description="Polar residues" evidence="5">
    <location>
        <begin position="429"/>
        <end position="452"/>
    </location>
</feature>
<dbReference type="EMBL" id="JBDFQZ010000002">
    <property type="protein sequence ID" value="KAK9750441.1"/>
    <property type="molecule type" value="Genomic_DNA"/>
</dbReference>
<keyword evidence="1" id="KW-0902">Two-component regulatory system</keyword>
<evidence type="ECO:0000259" key="6">
    <source>
        <dbReference type="PROSITE" id="PS50110"/>
    </source>
</evidence>
<sequence length="505" mass="57152">MTTSMTSIGVPDVALSMMRERGNAYDLIVAATNLQGIDCLSFLKNLMILSDTPIVLISYETDFQLATKTLQEGVCHFLEKPLKIHEARALWQFVFRKPKKQSLFRPKKVLNNDPKQNKNIATNYKDKGKQIVVQSHKRKLLEDGDGDDNNNNYSIIAQISNYRNNITQTDERLNNKKVDVSDDNIKWNPQLHEKFMKVLTTNTQQGAEALVTPDLTMMKMPPKTAYHPQNSYMNINNHIINSTTTISGTDNLNERRQVQPMRYQDYKNPSSVIGINSGPHVDNNLQNSGTTLLRPQSHYLSNNSNNFQINNTNFFNQECTRPQFNTTNCGATNAPYYSTSSGKFYGDFMPQGLSSGTQSEIFGLDKMNVGSDSGQSHIRIGEVVNTQQNNFGSSELMFNLKGRIDQIRREYWTKGKTGINETKDMSNGYVVSNQEQPSNDNLQNENEKQTNVSSGTIIPEFEDTNLDDFDFFLDDIFAELRDDFADDSWKNLGFNASDNMQCGGS</sequence>
<dbReference type="InterPro" id="IPR001789">
    <property type="entry name" value="Sig_transdc_resp-reg_receiver"/>
</dbReference>
<evidence type="ECO:0000313" key="7">
    <source>
        <dbReference type="EMBL" id="KAK9750441.1"/>
    </source>
</evidence>
<gene>
    <name evidence="7" type="ORF">RND81_02G196900</name>
</gene>
<proteinExistence type="predicted"/>
<organism evidence="7 8">
    <name type="scientific">Saponaria officinalis</name>
    <name type="common">Common soapwort</name>
    <name type="synonym">Lychnis saponaria</name>
    <dbReference type="NCBI Taxonomy" id="3572"/>
    <lineage>
        <taxon>Eukaryota</taxon>
        <taxon>Viridiplantae</taxon>
        <taxon>Streptophyta</taxon>
        <taxon>Embryophyta</taxon>
        <taxon>Tracheophyta</taxon>
        <taxon>Spermatophyta</taxon>
        <taxon>Magnoliopsida</taxon>
        <taxon>eudicotyledons</taxon>
        <taxon>Gunneridae</taxon>
        <taxon>Pentapetalae</taxon>
        <taxon>Caryophyllales</taxon>
        <taxon>Caryophyllaceae</taxon>
        <taxon>Caryophylleae</taxon>
        <taxon>Saponaria</taxon>
    </lineage>
</organism>
<keyword evidence="8" id="KW-1185">Reference proteome</keyword>
<dbReference type="Proteomes" id="UP001443914">
    <property type="component" value="Unassembled WGS sequence"/>
</dbReference>
<dbReference type="AlphaFoldDB" id="A0AAW1MWW4"/>
<dbReference type="PANTHER" id="PTHR43874">
    <property type="entry name" value="TWO-COMPONENT RESPONSE REGULATOR"/>
    <property type="match status" value="1"/>
</dbReference>
<dbReference type="GO" id="GO:0009736">
    <property type="term" value="P:cytokinin-activated signaling pathway"/>
    <property type="evidence" value="ECO:0007669"/>
    <property type="project" value="InterPro"/>
</dbReference>
<accession>A0AAW1MWW4</accession>
<protein>
    <recommendedName>
        <fullName evidence="6">Response regulatory domain-containing protein</fullName>
    </recommendedName>
</protein>
<feature type="domain" description="Response regulatory" evidence="6">
    <location>
        <begin position="1"/>
        <end position="95"/>
    </location>
</feature>
<evidence type="ECO:0000256" key="5">
    <source>
        <dbReference type="SAM" id="MobiDB-lite"/>
    </source>
</evidence>
<evidence type="ECO:0000256" key="3">
    <source>
        <dbReference type="ARBA" id="ARBA00023163"/>
    </source>
</evidence>
<evidence type="ECO:0000256" key="2">
    <source>
        <dbReference type="ARBA" id="ARBA00023015"/>
    </source>
</evidence>
<evidence type="ECO:0000313" key="8">
    <source>
        <dbReference type="Proteomes" id="UP001443914"/>
    </source>
</evidence>
<evidence type="ECO:0000256" key="4">
    <source>
        <dbReference type="PROSITE-ProRule" id="PRU00169"/>
    </source>
</evidence>
<reference evidence="7" key="1">
    <citation type="submission" date="2024-03" db="EMBL/GenBank/DDBJ databases">
        <title>WGS assembly of Saponaria officinalis var. Norfolk2.</title>
        <authorList>
            <person name="Jenkins J."/>
            <person name="Shu S."/>
            <person name="Grimwood J."/>
            <person name="Barry K."/>
            <person name="Goodstein D."/>
            <person name="Schmutz J."/>
            <person name="Leebens-Mack J."/>
            <person name="Osbourn A."/>
        </authorList>
    </citation>
    <scope>NUCLEOTIDE SEQUENCE [LARGE SCALE GENOMIC DNA]</scope>
    <source>
        <strain evidence="7">JIC</strain>
    </source>
</reference>